<dbReference type="PIRSF" id="PIRSF006135">
    <property type="entry name" value="CobU"/>
    <property type="match status" value="1"/>
</dbReference>
<dbReference type="EC" id="2.7.7.62" evidence="9"/>
<evidence type="ECO:0000256" key="7">
    <source>
        <dbReference type="ARBA" id="ARBA00007490"/>
    </source>
</evidence>
<dbReference type="Gene3D" id="3.40.50.300">
    <property type="entry name" value="P-loop containing nucleotide triphosphate hydrolases"/>
    <property type="match status" value="1"/>
</dbReference>
<dbReference type="GO" id="GO:0008820">
    <property type="term" value="F:cobinamide phosphate guanylyltransferase activity"/>
    <property type="evidence" value="ECO:0007669"/>
    <property type="project" value="UniProtKB-EC"/>
</dbReference>
<dbReference type="Pfam" id="PF02283">
    <property type="entry name" value="CobU"/>
    <property type="match status" value="1"/>
</dbReference>
<feature type="active site" description="GMP-histidine intermediate" evidence="18">
    <location>
        <position position="57"/>
    </location>
</feature>
<evidence type="ECO:0000256" key="17">
    <source>
        <dbReference type="ARBA" id="ARBA00030571"/>
    </source>
</evidence>
<dbReference type="GO" id="GO:0043752">
    <property type="term" value="F:adenosylcobinamide kinase activity"/>
    <property type="evidence" value="ECO:0007669"/>
    <property type="project" value="UniProtKB-EC"/>
</dbReference>
<keyword evidence="20" id="KW-0548">Nucleotidyltransferase</keyword>
<evidence type="ECO:0000256" key="19">
    <source>
        <dbReference type="PIRSR" id="PIRSR006135-2"/>
    </source>
</evidence>
<comment type="pathway">
    <text evidence="6">Cofactor biosynthesis; adenosylcobalamin biosynthesis; adenosylcobalamin from cob(II)yrinate a,c-diamide: step 5/7.</text>
</comment>
<keyword evidence="15 19" id="KW-0342">GTP-binding</keyword>
<proteinExistence type="inferred from homology"/>
<gene>
    <name evidence="20" type="ORF">EPICR_60075</name>
</gene>
<name>A0A484HNE0_9BACT</name>
<evidence type="ECO:0000256" key="9">
    <source>
        <dbReference type="ARBA" id="ARBA00012523"/>
    </source>
</evidence>
<keyword evidence="11 20" id="KW-0808">Transferase</keyword>
<keyword evidence="10" id="KW-0169">Cobalamin biosynthesis</keyword>
<dbReference type="AlphaFoldDB" id="A0A484HNE0"/>
<sequence>MPPHLTLITGGCKSGKSARALQIADGLEKEDGADLEKIFIATCRAADDEMRQRVAAHQKERGPLWKTLEIDVALFEAIDGRDRPGAVTLVDCLTLWVNNLLMEEAGEAVMGRRVRDFLDRLKAPKGRIILVTNEVGSGIVPANPLARRFRDMAGTLNQAAAALAHDVIWMVSGVPVKIK</sequence>
<evidence type="ECO:0000256" key="5">
    <source>
        <dbReference type="ARBA" id="ARBA00004692"/>
    </source>
</evidence>
<organism evidence="20">
    <name type="scientific">uncultured Desulfobacteraceae bacterium</name>
    <dbReference type="NCBI Taxonomy" id="218296"/>
    <lineage>
        <taxon>Bacteria</taxon>
        <taxon>Pseudomonadati</taxon>
        <taxon>Thermodesulfobacteriota</taxon>
        <taxon>Desulfobacteria</taxon>
        <taxon>Desulfobacterales</taxon>
        <taxon>Desulfobacteraceae</taxon>
        <taxon>environmental samples</taxon>
    </lineage>
</organism>
<evidence type="ECO:0000256" key="1">
    <source>
        <dbReference type="ARBA" id="ARBA00000312"/>
    </source>
</evidence>
<protein>
    <recommendedName>
        <fullName evidence="16">Adenosylcobinamide kinase</fullName>
        <ecNumber evidence="8">2.7.1.156</ecNumber>
        <ecNumber evidence="9">2.7.7.62</ecNumber>
    </recommendedName>
    <alternativeName>
        <fullName evidence="17">Adenosylcobinamide-phosphate guanylyltransferase</fullName>
    </alternativeName>
</protein>
<dbReference type="NCBIfam" id="NF004469">
    <property type="entry name" value="PRK05800.1"/>
    <property type="match status" value="1"/>
</dbReference>
<evidence type="ECO:0000256" key="16">
    <source>
        <dbReference type="ARBA" id="ARBA00029570"/>
    </source>
</evidence>
<evidence type="ECO:0000256" key="13">
    <source>
        <dbReference type="ARBA" id="ARBA00022777"/>
    </source>
</evidence>
<evidence type="ECO:0000256" key="15">
    <source>
        <dbReference type="ARBA" id="ARBA00023134"/>
    </source>
</evidence>
<dbReference type="GO" id="GO:0005525">
    <property type="term" value="F:GTP binding"/>
    <property type="evidence" value="ECO:0007669"/>
    <property type="project" value="UniProtKB-KW"/>
</dbReference>
<evidence type="ECO:0000256" key="11">
    <source>
        <dbReference type="ARBA" id="ARBA00022679"/>
    </source>
</evidence>
<keyword evidence="12 19" id="KW-0547">Nucleotide-binding</keyword>
<comment type="catalytic activity">
    <reaction evidence="1">
        <text>adenosylcob(III)inamide + ATP = adenosylcob(III)inamide phosphate + ADP + H(+)</text>
        <dbReference type="Rhea" id="RHEA:15769"/>
        <dbReference type="ChEBI" id="CHEBI:2480"/>
        <dbReference type="ChEBI" id="CHEBI:15378"/>
        <dbReference type="ChEBI" id="CHEBI:30616"/>
        <dbReference type="ChEBI" id="CHEBI:58502"/>
        <dbReference type="ChEBI" id="CHEBI:456216"/>
        <dbReference type="EC" id="2.7.1.156"/>
    </reaction>
</comment>
<reference evidence="20" key="1">
    <citation type="submission" date="2019-01" db="EMBL/GenBank/DDBJ databases">
        <authorList>
            <consortium name="Genoscope - CEA"/>
            <person name="William W."/>
        </authorList>
    </citation>
    <scope>NUCLEOTIDE SEQUENCE</scope>
    <source>
        <strain evidence="20">CR-1</strain>
    </source>
</reference>
<evidence type="ECO:0000313" key="20">
    <source>
        <dbReference type="EMBL" id="VEN75088.1"/>
    </source>
</evidence>
<dbReference type="EMBL" id="CAACVI010000049">
    <property type="protein sequence ID" value="VEN75088.1"/>
    <property type="molecule type" value="Genomic_DNA"/>
</dbReference>
<dbReference type="InterPro" id="IPR027417">
    <property type="entry name" value="P-loop_NTPase"/>
</dbReference>
<comment type="catalytic activity">
    <reaction evidence="2">
        <text>adenosylcob(III)inamide phosphate + GTP + H(+) = adenosylcob(III)inamide-GDP + diphosphate</text>
        <dbReference type="Rhea" id="RHEA:22712"/>
        <dbReference type="ChEBI" id="CHEBI:15378"/>
        <dbReference type="ChEBI" id="CHEBI:33019"/>
        <dbReference type="ChEBI" id="CHEBI:37565"/>
        <dbReference type="ChEBI" id="CHEBI:58502"/>
        <dbReference type="ChEBI" id="CHEBI:60487"/>
        <dbReference type="EC" id="2.7.7.62"/>
    </reaction>
</comment>
<dbReference type="InterPro" id="IPR003203">
    <property type="entry name" value="CobU/CobP"/>
</dbReference>
<keyword evidence="13" id="KW-0418">Kinase</keyword>
<comment type="function">
    <text evidence="4">Catalyzes ATP-dependent phosphorylation of adenosylcobinamide and addition of GMP to adenosylcobinamide phosphate.</text>
</comment>
<comment type="pathway">
    <text evidence="5">Cofactor biosynthesis; adenosylcobalamin biosynthesis; adenosylcobalamin from cob(II)yrinate a,c-diamide: step 6/7.</text>
</comment>
<dbReference type="CDD" id="cd00544">
    <property type="entry name" value="CobU"/>
    <property type="match status" value="1"/>
</dbReference>
<accession>A0A484HNE0</accession>
<dbReference type="PANTHER" id="PTHR34848">
    <property type="match status" value="1"/>
</dbReference>
<evidence type="ECO:0000256" key="3">
    <source>
        <dbReference type="ARBA" id="ARBA00001522"/>
    </source>
</evidence>
<evidence type="ECO:0000256" key="12">
    <source>
        <dbReference type="ARBA" id="ARBA00022741"/>
    </source>
</evidence>
<evidence type="ECO:0000256" key="6">
    <source>
        <dbReference type="ARBA" id="ARBA00005159"/>
    </source>
</evidence>
<evidence type="ECO:0000256" key="2">
    <source>
        <dbReference type="ARBA" id="ARBA00000711"/>
    </source>
</evidence>
<evidence type="ECO:0000256" key="18">
    <source>
        <dbReference type="PIRSR" id="PIRSR006135-1"/>
    </source>
</evidence>
<evidence type="ECO:0000256" key="8">
    <source>
        <dbReference type="ARBA" id="ARBA00012016"/>
    </source>
</evidence>
<evidence type="ECO:0000256" key="10">
    <source>
        <dbReference type="ARBA" id="ARBA00022573"/>
    </source>
</evidence>
<feature type="binding site" evidence="19">
    <location>
        <position position="69"/>
    </location>
    <ligand>
        <name>GTP</name>
        <dbReference type="ChEBI" id="CHEBI:37565"/>
    </ligand>
</feature>
<dbReference type="UniPathway" id="UPA00148">
    <property type="reaction ID" value="UER00236"/>
</dbReference>
<dbReference type="SUPFAM" id="SSF52540">
    <property type="entry name" value="P-loop containing nucleoside triphosphate hydrolases"/>
    <property type="match status" value="1"/>
</dbReference>
<dbReference type="EC" id="2.7.1.156" evidence="8"/>
<evidence type="ECO:0000256" key="14">
    <source>
        <dbReference type="ARBA" id="ARBA00022840"/>
    </source>
</evidence>
<feature type="binding site" evidence="19">
    <location>
        <begin position="10"/>
        <end position="17"/>
    </location>
    <ligand>
        <name>GTP</name>
        <dbReference type="ChEBI" id="CHEBI:37565"/>
    </ligand>
</feature>
<dbReference type="GO" id="GO:0005524">
    <property type="term" value="F:ATP binding"/>
    <property type="evidence" value="ECO:0007669"/>
    <property type="project" value="UniProtKB-KW"/>
</dbReference>
<feature type="binding site" evidence="19">
    <location>
        <position position="91"/>
    </location>
    <ligand>
        <name>GTP</name>
        <dbReference type="ChEBI" id="CHEBI:37565"/>
    </ligand>
</feature>
<evidence type="ECO:0000256" key="4">
    <source>
        <dbReference type="ARBA" id="ARBA00003889"/>
    </source>
</evidence>
<dbReference type="GO" id="GO:0009236">
    <property type="term" value="P:cobalamin biosynthetic process"/>
    <property type="evidence" value="ECO:0007669"/>
    <property type="project" value="UniProtKB-UniPathway"/>
</dbReference>
<keyword evidence="14" id="KW-0067">ATP-binding</keyword>
<comment type="similarity">
    <text evidence="7">Belongs to the CobU/CobP family.</text>
</comment>
<comment type="catalytic activity">
    <reaction evidence="3">
        <text>adenosylcob(III)inamide + GTP = adenosylcob(III)inamide phosphate + GDP + H(+)</text>
        <dbReference type="Rhea" id="RHEA:15765"/>
        <dbReference type="ChEBI" id="CHEBI:2480"/>
        <dbReference type="ChEBI" id="CHEBI:15378"/>
        <dbReference type="ChEBI" id="CHEBI:37565"/>
        <dbReference type="ChEBI" id="CHEBI:58189"/>
        <dbReference type="ChEBI" id="CHEBI:58502"/>
        <dbReference type="EC" id="2.7.1.156"/>
    </reaction>
</comment>
<dbReference type="PANTHER" id="PTHR34848:SF1">
    <property type="entry name" value="BIFUNCTIONAL ADENOSYLCOBALAMIN BIOSYNTHESIS PROTEIN COBU"/>
    <property type="match status" value="1"/>
</dbReference>